<proteinExistence type="predicted"/>
<dbReference type="AlphaFoldDB" id="A0AAD7TIT6"/>
<feature type="transmembrane region" description="Helical" evidence="1">
    <location>
        <begin position="140"/>
        <end position="161"/>
    </location>
</feature>
<evidence type="ECO:0000256" key="1">
    <source>
        <dbReference type="SAM" id="Phobius"/>
    </source>
</evidence>
<accession>A0AAD7TIT6</accession>
<feature type="transmembrane region" description="Helical" evidence="1">
    <location>
        <begin position="34"/>
        <end position="63"/>
    </location>
</feature>
<gene>
    <name evidence="2" type="ORF">ONZ51_g11374</name>
</gene>
<protein>
    <submittedName>
        <fullName evidence="2">Uncharacterized protein</fullName>
    </submittedName>
</protein>
<reference evidence="2" key="1">
    <citation type="submission" date="2022-11" db="EMBL/GenBank/DDBJ databases">
        <title>Genome Sequence of Cubamyces cubensis.</title>
        <authorList>
            <person name="Buettner E."/>
        </authorList>
    </citation>
    <scope>NUCLEOTIDE SEQUENCE</scope>
    <source>
        <strain evidence="2">MPL-01</strain>
    </source>
</reference>
<organism evidence="2 3">
    <name type="scientific">Trametes cubensis</name>
    <dbReference type="NCBI Taxonomy" id="1111947"/>
    <lineage>
        <taxon>Eukaryota</taxon>
        <taxon>Fungi</taxon>
        <taxon>Dikarya</taxon>
        <taxon>Basidiomycota</taxon>
        <taxon>Agaricomycotina</taxon>
        <taxon>Agaricomycetes</taxon>
        <taxon>Polyporales</taxon>
        <taxon>Polyporaceae</taxon>
        <taxon>Trametes</taxon>
    </lineage>
</organism>
<evidence type="ECO:0000313" key="3">
    <source>
        <dbReference type="Proteomes" id="UP001215151"/>
    </source>
</evidence>
<feature type="transmembrane region" description="Helical" evidence="1">
    <location>
        <begin position="102"/>
        <end position="120"/>
    </location>
</feature>
<dbReference type="EMBL" id="JAPEVG010000534">
    <property type="protein sequence ID" value="KAJ8457696.1"/>
    <property type="molecule type" value="Genomic_DNA"/>
</dbReference>
<keyword evidence="3" id="KW-1185">Reference proteome</keyword>
<name>A0AAD7TIT6_9APHY</name>
<sequence>MVVAFITFCTLASSASTRFALLAARPVYRAYPPLVAAMLVGGVCALICYLPTMLGVAGFAYFFDTDIRKGGTPPPGVHLTPSESHRELLHSLIRDGADTIKVALIVAPLYVMAVGSSAWTRVESRALEAAAGGQLAAALMTLRIMLVGMKELWSLIPLVVFRLDRDSRRRREGLEEREASGFRHLRMRAFDLCSFKPLEDGERVPAARRLFAAALPVPRRLSVIRRKPIIDVDPHYDRFIALIAPTPRSSLVLNGTVSPST</sequence>
<evidence type="ECO:0000313" key="2">
    <source>
        <dbReference type="EMBL" id="KAJ8457696.1"/>
    </source>
</evidence>
<keyword evidence="1" id="KW-0472">Membrane</keyword>
<dbReference type="Proteomes" id="UP001215151">
    <property type="component" value="Unassembled WGS sequence"/>
</dbReference>
<keyword evidence="1" id="KW-0812">Transmembrane</keyword>
<comment type="caution">
    <text evidence="2">The sequence shown here is derived from an EMBL/GenBank/DDBJ whole genome shotgun (WGS) entry which is preliminary data.</text>
</comment>
<keyword evidence="1" id="KW-1133">Transmembrane helix</keyword>